<comment type="subcellular location">
    <subcellularLocation>
        <location evidence="1">Nucleus</location>
    </subcellularLocation>
</comment>
<dbReference type="FunFam" id="1.10.472.10:FF:000007">
    <property type="entry name" value="Transcription factor IIIB 90 kDa subunit"/>
    <property type="match status" value="1"/>
</dbReference>
<gene>
    <name evidence="12" type="ORF">IFM89_003443</name>
</gene>
<name>A0A835HAF7_9MAGN</name>
<dbReference type="GO" id="GO:0097550">
    <property type="term" value="C:transcription preinitiation complex"/>
    <property type="evidence" value="ECO:0007669"/>
    <property type="project" value="TreeGrafter"/>
</dbReference>
<dbReference type="AlphaFoldDB" id="A0A835HAF7"/>
<dbReference type="InterPro" id="IPR013150">
    <property type="entry name" value="TFIIB_cyclin"/>
</dbReference>
<dbReference type="InterPro" id="IPR000812">
    <property type="entry name" value="TFIIB"/>
</dbReference>
<reference evidence="12 13" key="1">
    <citation type="submission" date="2020-10" db="EMBL/GenBank/DDBJ databases">
        <title>The Coptis chinensis genome and diversification of protoberbering-type alkaloids.</title>
        <authorList>
            <person name="Wang B."/>
            <person name="Shu S."/>
            <person name="Song C."/>
            <person name="Liu Y."/>
        </authorList>
    </citation>
    <scope>NUCLEOTIDE SEQUENCE [LARGE SCALE GENOMIC DNA]</scope>
    <source>
        <strain evidence="12">HL-2020</strain>
        <tissue evidence="12">Leaf</tissue>
    </source>
</reference>
<evidence type="ECO:0000256" key="3">
    <source>
        <dbReference type="ARBA" id="ARBA00022723"/>
    </source>
</evidence>
<evidence type="ECO:0000256" key="9">
    <source>
        <dbReference type="ARBA" id="ARBA00023242"/>
    </source>
</evidence>
<dbReference type="GO" id="GO:0017025">
    <property type="term" value="F:TBP-class protein binding"/>
    <property type="evidence" value="ECO:0007669"/>
    <property type="project" value="InterPro"/>
</dbReference>
<protein>
    <recommendedName>
        <fullName evidence="11">Cyclin-like domain-containing protein</fullName>
    </recommendedName>
</protein>
<evidence type="ECO:0000256" key="6">
    <source>
        <dbReference type="ARBA" id="ARBA00023015"/>
    </source>
</evidence>
<feature type="domain" description="Cyclin-like" evidence="11">
    <location>
        <begin position="76"/>
        <end position="159"/>
    </location>
</feature>
<keyword evidence="7" id="KW-0010">Activator</keyword>
<evidence type="ECO:0000256" key="8">
    <source>
        <dbReference type="ARBA" id="ARBA00023163"/>
    </source>
</evidence>
<feature type="domain" description="Cyclin-like" evidence="11">
    <location>
        <begin position="195"/>
        <end position="276"/>
    </location>
</feature>
<feature type="region of interest" description="Disordered" evidence="10">
    <location>
        <begin position="513"/>
        <end position="587"/>
    </location>
</feature>
<dbReference type="GO" id="GO:0008270">
    <property type="term" value="F:zinc ion binding"/>
    <property type="evidence" value="ECO:0007669"/>
    <property type="project" value="UniProtKB-KW"/>
</dbReference>
<dbReference type="GO" id="GO:0070897">
    <property type="term" value="P:transcription preinitiation complex assembly"/>
    <property type="evidence" value="ECO:0007669"/>
    <property type="project" value="InterPro"/>
</dbReference>
<keyword evidence="13" id="KW-1185">Reference proteome</keyword>
<dbReference type="GO" id="GO:0005634">
    <property type="term" value="C:nucleus"/>
    <property type="evidence" value="ECO:0007669"/>
    <property type="project" value="UniProtKB-SubCell"/>
</dbReference>
<keyword evidence="9" id="KW-0539">Nucleus</keyword>
<evidence type="ECO:0000256" key="2">
    <source>
        <dbReference type="ARBA" id="ARBA00010857"/>
    </source>
</evidence>
<dbReference type="Gene3D" id="1.20.5.650">
    <property type="entry name" value="Single helix bin"/>
    <property type="match status" value="1"/>
</dbReference>
<dbReference type="GO" id="GO:0000995">
    <property type="term" value="F:RNA polymerase III general transcription initiation factor activity"/>
    <property type="evidence" value="ECO:0007669"/>
    <property type="project" value="TreeGrafter"/>
</dbReference>
<keyword evidence="8" id="KW-0804">Transcription</keyword>
<dbReference type="InterPro" id="IPR013763">
    <property type="entry name" value="Cyclin-like_dom"/>
</dbReference>
<dbReference type="PANTHER" id="PTHR11618">
    <property type="entry name" value="TRANSCRIPTION INITIATION FACTOR IIB-RELATED"/>
    <property type="match status" value="1"/>
</dbReference>
<evidence type="ECO:0000313" key="12">
    <source>
        <dbReference type="EMBL" id="KAF9595701.1"/>
    </source>
</evidence>
<proteinExistence type="inferred from homology"/>
<evidence type="ECO:0000256" key="1">
    <source>
        <dbReference type="ARBA" id="ARBA00004123"/>
    </source>
</evidence>
<comment type="caution">
    <text evidence="12">The sequence shown here is derived from an EMBL/GenBank/DDBJ whole genome shotgun (WGS) entry which is preliminary data.</text>
</comment>
<dbReference type="CDD" id="cd20553">
    <property type="entry name" value="CYCLIN_TFIIIB90_rpt1"/>
    <property type="match status" value="1"/>
</dbReference>
<dbReference type="FunFam" id="1.10.472.10:FF:000066">
    <property type="entry name" value="Transcription factor IIIB subunit"/>
    <property type="match status" value="1"/>
</dbReference>
<accession>A0A835HAF7</accession>
<feature type="region of interest" description="Disordered" evidence="10">
    <location>
        <begin position="464"/>
        <end position="493"/>
    </location>
</feature>
<dbReference type="PANTHER" id="PTHR11618:SF4">
    <property type="entry name" value="TRANSCRIPTION FACTOR IIIB 90 KDA SUBUNIT"/>
    <property type="match status" value="1"/>
</dbReference>
<feature type="compositionally biased region" description="Acidic residues" evidence="10">
    <location>
        <begin position="543"/>
        <end position="554"/>
    </location>
</feature>
<feature type="compositionally biased region" description="Low complexity" evidence="10">
    <location>
        <begin position="481"/>
        <end position="493"/>
    </location>
</feature>
<dbReference type="Proteomes" id="UP000631114">
    <property type="component" value="Unassembled WGS sequence"/>
</dbReference>
<evidence type="ECO:0000259" key="11">
    <source>
        <dbReference type="SMART" id="SM00385"/>
    </source>
</evidence>
<dbReference type="GO" id="GO:0001006">
    <property type="term" value="F:RNA polymerase III type 3 promoter sequence-specific DNA binding"/>
    <property type="evidence" value="ECO:0007669"/>
    <property type="project" value="TreeGrafter"/>
</dbReference>
<keyword evidence="5" id="KW-0862">Zinc</keyword>
<dbReference type="OrthoDB" id="511529at2759"/>
<dbReference type="SMART" id="SM00385">
    <property type="entry name" value="CYCLIN"/>
    <property type="match status" value="2"/>
</dbReference>
<dbReference type="PRINTS" id="PR00685">
    <property type="entry name" value="TIFACTORIIB"/>
</dbReference>
<evidence type="ECO:0000256" key="7">
    <source>
        <dbReference type="ARBA" id="ARBA00023159"/>
    </source>
</evidence>
<dbReference type="SUPFAM" id="SSF47954">
    <property type="entry name" value="Cyclin-like"/>
    <property type="match status" value="2"/>
</dbReference>
<feature type="compositionally biased region" description="Basic and acidic residues" evidence="10">
    <location>
        <begin position="513"/>
        <end position="531"/>
    </location>
</feature>
<keyword evidence="4" id="KW-0863">Zinc-finger</keyword>
<dbReference type="Gene3D" id="1.10.472.10">
    <property type="entry name" value="Cyclin-like"/>
    <property type="match status" value="2"/>
</dbReference>
<dbReference type="InterPro" id="IPR036915">
    <property type="entry name" value="Cyclin-like_sf"/>
</dbReference>
<dbReference type="CDD" id="cd20554">
    <property type="entry name" value="CYCLIN_TFIIIB90_rpt2"/>
    <property type="match status" value="1"/>
</dbReference>
<dbReference type="EMBL" id="JADFTS010000007">
    <property type="protein sequence ID" value="KAF9595701.1"/>
    <property type="molecule type" value="Genomic_DNA"/>
</dbReference>
<dbReference type="Pfam" id="PF00382">
    <property type="entry name" value="TFIIB"/>
    <property type="match status" value="2"/>
</dbReference>
<evidence type="ECO:0000256" key="10">
    <source>
        <dbReference type="SAM" id="MobiDB-lite"/>
    </source>
</evidence>
<evidence type="ECO:0000256" key="5">
    <source>
        <dbReference type="ARBA" id="ARBA00022833"/>
    </source>
</evidence>
<evidence type="ECO:0000313" key="13">
    <source>
        <dbReference type="Proteomes" id="UP000631114"/>
    </source>
</evidence>
<comment type="similarity">
    <text evidence="2">Belongs to the TFIIB family.</text>
</comment>
<keyword evidence="3" id="KW-0479">Metal-binding</keyword>
<dbReference type="InterPro" id="IPR011665">
    <property type="entry name" value="BRF1_TBP-bd_dom"/>
</dbReference>
<organism evidence="12 13">
    <name type="scientific">Coptis chinensis</name>
    <dbReference type="NCBI Taxonomy" id="261450"/>
    <lineage>
        <taxon>Eukaryota</taxon>
        <taxon>Viridiplantae</taxon>
        <taxon>Streptophyta</taxon>
        <taxon>Embryophyta</taxon>
        <taxon>Tracheophyta</taxon>
        <taxon>Spermatophyta</taxon>
        <taxon>Magnoliopsida</taxon>
        <taxon>Ranunculales</taxon>
        <taxon>Ranunculaceae</taxon>
        <taxon>Coptidoideae</taxon>
        <taxon>Coptis</taxon>
    </lineage>
</organism>
<dbReference type="GO" id="GO:0000126">
    <property type="term" value="C:transcription factor TFIIIB complex"/>
    <property type="evidence" value="ECO:0007669"/>
    <property type="project" value="TreeGrafter"/>
</dbReference>
<feature type="compositionally biased region" description="Basic and acidic residues" evidence="10">
    <location>
        <begin position="575"/>
        <end position="587"/>
    </location>
</feature>
<evidence type="ECO:0000256" key="4">
    <source>
        <dbReference type="ARBA" id="ARBA00022771"/>
    </source>
</evidence>
<sequence>MGWCPHCAKNLETVRGDEGFICCASCGKVVDSDMFTDEPTFIKGAGGQSQLSGRYIRSVESGNSESREKTLANGRDEISSLVQNLSMTGQEPIINAALSFYKLAVDRNFTRGRKRNLVTASCLYIACREDNRAYLLIDFSNQLCENVYVLGAVFLQLCQLLRLQNHPIMKKLVDPVLFIPRFTHSLLMLLDERKKKLDLLGSKTRLFNDIERTARRILASMKRDWMQTGRKPSGLCGAALYISAHSFGLECSKSDVESIVHVCEATLTKRLIEFENTESGNLTIEEFNLKADELEKEPKLIKSSEARELLCKHNESETPHFANGLCKECYDECEKEVEEGDPFSQPNPNVNVEKKLDSQRSEGVVNEHQTVEEGVCGQSIGHEDIDNTGDESESFSDIDDVEVNGYLHDEEEKRLKTKIWESLNWEYLEEEAAKEAAAKEAEAKFRNWSEGSLDAKQLAAATEAALANSKKERRQKRAADAKNAAPAKTAAEATRQMLTKKGMSFNFDVLNKIFEDPPAPKKPRTESDSKDNANGQQNVKGEEEVELDLVDNDDDIGHNDEFGDDYSTGDMYGDDLYHRNNNEDYGY</sequence>
<dbReference type="Pfam" id="PF07741">
    <property type="entry name" value="BRF1"/>
    <property type="match status" value="1"/>
</dbReference>
<keyword evidence="6" id="KW-0805">Transcription regulation</keyword>